<keyword evidence="6 7" id="KW-0520">NAD</keyword>
<dbReference type="SUPFAM" id="SSF55469">
    <property type="entry name" value="FMN-dependent nitroreductase-like"/>
    <property type="match status" value="1"/>
</dbReference>
<comment type="similarity">
    <text evidence="1 7">Belongs to the nitroreductase family.</text>
</comment>
<dbReference type="AlphaFoldDB" id="A0A081NWE6"/>
<keyword evidence="11" id="KW-1185">Reference proteome</keyword>
<proteinExistence type="inferred from homology"/>
<evidence type="ECO:0000313" key="11">
    <source>
        <dbReference type="Proteomes" id="UP000028123"/>
    </source>
</evidence>
<dbReference type="EC" id="1.-.-.-" evidence="7"/>
<evidence type="ECO:0000256" key="8">
    <source>
        <dbReference type="PIRSR" id="PIRSR000232-1"/>
    </source>
</evidence>
<dbReference type="RefSeq" id="WP_036690010.1">
    <property type="nucleotide sequence ID" value="NZ_JNVM01000031.1"/>
</dbReference>
<reference evidence="10 11" key="1">
    <citation type="submission" date="2014-06" db="EMBL/GenBank/DDBJ databases">
        <title>Draft genome sequence of Paenibacillus sp. MSt1.</title>
        <authorList>
            <person name="Aw Y.K."/>
            <person name="Ong K.S."/>
            <person name="Gan H.M."/>
            <person name="Lee S.M."/>
        </authorList>
    </citation>
    <scope>NUCLEOTIDE SEQUENCE [LARGE SCALE GENOMIC DNA]</scope>
    <source>
        <strain evidence="10 11">MSt1</strain>
    </source>
</reference>
<dbReference type="PANTHER" id="PTHR43821:SF1">
    <property type="entry name" value="NAD(P)H NITROREDUCTASE YDJA-RELATED"/>
    <property type="match status" value="1"/>
</dbReference>
<dbReference type="InterPro" id="IPR052530">
    <property type="entry name" value="NAD(P)H_nitroreductase"/>
</dbReference>
<dbReference type="InterPro" id="IPR026021">
    <property type="entry name" value="YdjA-like"/>
</dbReference>
<dbReference type="InterPro" id="IPR029479">
    <property type="entry name" value="Nitroreductase"/>
</dbReference>
<evidence type="ECO:0000256" key="5">
    <source>
        <dbReference type="ARBA" id="ARBA00023002"/>
    </source>
</evidence>
<dbReference type="Gene3D" id="3.40.109.10">
    <property type="entry name" value="NADH Oxidase"/>
    <property type="match status" value="1"/>
</dbReference>
<feature type="binding site" description="in other chain" evidence="8">
    <location>
        <begin position="10"/>
        <end position="12"/>
    </location>
    <ligand>
        <name>FMN</name>
        <dbReference type="ChEBI" id="CHEBI:58210"/>
        <note>ligand shared between dimeric partners</note>
    </ligand>
</feature>
<evidence type="ECO:0000256" key="6">
    <source>
        <dbReference type="ARBA" id="ARBA00023027"/>
    </source>
</evidence>
<evidence type="ECO:0000313" key="10">
    <source>
        <dbReference type="EMBL" id="KEQ22769.1"/>
    </source>
</evidence>
<dbReference type="EMBL" id="JNVM01000031">
    <property type="protein sequence ID" value="KEQ22769.1"/>
    <property type="molecule type" value="Genomic_DNA"/>
</dbReference>
<dbReference type="PIRSF" id="PIRSF000232">
    <property type="entry name" value="YdjA"/>
    <property type="match status" value="1"/>
</dbReference>
<dbReference type="Proteomes" id="UP000028123">
    <property type="component" value="Unassembled WGS sequence"/>
</dbReference>
<name>A0A081NWE6_9BACL</name>
<gene>
    <name evidence="10" type="ORF">ET33_20655</name>
</gene>
<dbReference type="Pfam" id="PF00881">
    <property type="entry name" value="Nitroreductase"/>
    <property type="match status" value="1"/>
</dbReference>
<evidence type="ECO:0000256" key="4">
    <source>
        <dbReference type="ARBA" id="ARBA00022857"/>
    </source>
</evidence>
<dbReference type="InterPro" id="IPR000415">
    <property type="entry name" value="Nitroreductase-like"/>
</dbReference>
<feature type="binding site" evidence="8">
    <location>
        <position position="39"/>
    </location>
    <ligand>
        <name>FMN</name>
        <dbReference type="ChEBI" id="CHEBI:58210"/>
        <note>ligand shared between dimeric partners</note>
    </ligand>
</feature>
<accession>A0A081NWE6</accession>
<sequence length="182" mass="21694">MELAQAIRERRTVLRFNDTPVPRQLLIDMLNDAVWAPNHGMREPWRFVEIKRETIEPMCRLIADWYQKNNRYTEEQIERWYETVIRVPAYLVVVAKKSDDLKIWEEDYAAVCCLIQNIQLLGWERGVGMVWATNDFIDCDEYREFLQIKSDEKIVGVLNMGFFDREPKPRPRTPAEKKLTSL</sequence>
<comment type="caution">
    <text evidence="10">The sequence shown here is derived from an EMBL/GenBank/DDBJ whole genome shotgun (WGS) entry which is preliminary data.</text>
</comment>
<dbReference type="CDD" id="cd02135">
    <property type="entry name" value="YdjA-like"/>
    <property type="match status" value="1"/>
</dbReference>
<organism evidence="10 11">
    <name type="scientific">Paenibacillus tyrfis</name>
    <dbReference type="NCBI Taxonomy" id="1501230"/>
    <lineage>
        <taxon>Bacteria</taxon>
        <taxon>Bacillati</taxon>
        <taxon>Bacillota</taxon>
        <taxon>Bacilli</taxon>
        <taxon>Bacillales</taxon>
        <taxon>Paenibacillaceae</taxon>
        <taxon>Paenibacillus</taxon>
    </lineage>
</organism>
<feature type="domain" description="Nitroreductase" evidence="9">
    <location>
        <begin position="7"/>
        <end position="161"/>
    </location>
</feature>
<dbReference type="GO" id="GO:0016491">
    <property type="term" value="F:oxidoreductase activity"/>
    <property type="evidence" value="ECO:0007669"/>
    <property type="project" value="UniProtKB-UniRule"/>
</dbReference>
<keyword evidence="4 7" id="KW-0521">NADP</keyword>
<feature type="binding site" description="in other chain" evidence="8">
    <location>
        <begin position="131"/>
        <end position="133"/>
    </location>
    <ligand>
        <name>FMN</name>
        <dbReference type="ChEBI" id="CHEBI:58210"/>
        <note>ligand shared between dimeric partners</note>
    </ligand>
</feature>
<evidence type="ECO:0000256" key="1">
    <source>
        <dbReference type="ARBA" id="ARBA00007118"/>
    </source>
</evidence>
<dbReference type="PANTHER" id="PTHR43821">
    <property type="entry name" value="NAD(P)H NITROREDUCTASE YDJA-RELATED"/>
    <property type="match status" value="1"/>
</dbReference>
<keyword evidence="5 7" id="KW-0560">Oxidoreductase</keyword>
<keyword evidence="2 7" id="KW-0285">Flavoprotein</keyword>
<keyword evidence="3 7" id="KW-0288">FMN</keyword>
<dbReference type="eggNOG" id="COG0778">
    <property type="taxonomic scope" value="Bacteria"/>
</dbReference>
<comment type="cofactor">
    <cofactor evidence="8">
        <name>FMN</name>
        <dbReference type="ChEBI" id="CHEBI:58210"/>
    </cofactor>
    <text evidence="8">Binds 1 FMN per subunit.</text>
</comment>
<protein>
    <recommendedName>
        <fullName evidence="7">Putative NAD(P)H nitroreductase</fullName>
        <ecNumber evidence="7">1.-.-.-</ecNumber>
    </recommendedName>
</protein>
<evidence type="ECO:0000256" key="3">
    <source>
        <dbReference type="ARBA" id="ARBA00022643"/>
    </source>
</evidence>
<evidence type="ECO:0000259" key="9">
    <source>
        <dbReference type="Pfam" id="PF00881"/>
    </source>
</evidence>
<evidence type="ECO:0000256" key="2">
    <source>
        <dbReference type="ARBA" id="ARBA00022630"/>
    </source>
</evidence>
<evidence type="ECO:0000256" key="7">
    <source>
        <dbReference type="PIRNR" id="PIRNR000232"/>
    </source>
</evidence>
<dbReference type="OrthoDB" id="9804207at2"/>